<feature type="transmembrane region" description="Helical" evidence="5">
    <location>
        <begin position="413"/>
        <end position="432"/>
    </location>
</feature>
<evidence type="ECO:0000256" key="3">
    <source>
        <dbReference type="ARBA" id="ARBA00022989"/>
    </source>
</evidence>
<dbReference type="InterPro" id="IPR005828">
    <property type="entry name" value="MFS_sugar_transport-like"/>
</dbReference>
<comment type="caution">
    <text evidence="7">The sequence shown here is derived from an EMBL/GenBank/DDBJ whole genome shotgun (WGS) entry which is preliminary data.</text>
</comment>
<dbReference type="CDD" id="cd17365">
    <property type="entry name" value="MFS_PcaK_like"/>
    <property type="match status" value="1"/>
</dbReference>
<feature type="transmembrane region" description="Helical" evidence="5">
    <location>
        <begin position="382"/>
        <end position="407"/>
    </location>
</feature>
<keyword evidence="4 5" id="KW-0472">Membrane</keyword>
<evidence type="ECO:0000256" key="4">
    <source>
        <dbReference type="ARBA" id="ARBA00023136"/>
    </source>
</evidence>
<feature type="transmembrane region" description="Helical" evidence="5">
    <location>
        <begin position="255"/>
        <end position="274"/>
    </location>
</feature>
<dbReference type="InterPro" id="IPR036259">
    <property type="entry name" value="MFS_trans_sf"/>
</dbReference>
<dbReference type="EMBL" id="BMXK01000005">
    <property type="protein sequence ID" value="GHD05161.1"/>
    <property type="molecule type" value="Genomic_DNA"/>
</dbReference>
<dbReference type="PROSITE" id="PS50850">
    <property type="entry name" value="MFS"/>
    <property type="match status" value="1"/>
</dbReference>
<protein>
    <submittedName>
        <fullName evidence="7">Benzoate transporter</fullName>
    </submittedName>
</protein>
<proteinExistence type="predicted"/>
<dbReference type="Proteomes" id="UP000642819">
    <property type="component" value="Unassembled WGS sequence"/>
</dbReference>
<feature type="transmembrane region" description="Helical" evidence="5">
    <location>
        <begin position="349"/>
        <end position="370"/>
    </location>
</feature>
<keyword evidence="2 5" id="KW-0812">Transmembrane</keyword>
<keyword evidence="3 5" id="KW-1133">Transmembrane helix</keyword>
<organism evidence="7 8">
    <name type="scientific">Zhihengliuella salsuginis</name>
    <dbReference type="NCBI Taxonomy" id="578222"/>
    <lineage>
        <taxon>Bacteria</taxon>
        <taxon>Bacillati</taxon>
        <taxon>Actinomycetota</taxon>
        <taxon>Actinomycetes</taxon>
        <taxon>Micrococcales</taxon>
        <taxon>Micrococcaceae</taxon>
        <taxon>Zhihengliuella</taxon>
    </lineage>
</organism>
<feature type="transmembrane region" description="Helical" evidence="5">
    <location>
        <begin position="175"/>
        <end position="195"/>
    </location>
</feature>
<comment type="subcellular location">
    <subcellularLocation>
        <location evidence="1">Cell membrane</location>
        <topology evidence="1">Multi-pass membrane protein</topology>
    </subcellularLocation>
</comment>
<feature type="transmembrane region" description="Helical" evidence="5">
    <location>
        <begin position="118"/>
        <end position="139"/>
    </location>
</feature>
<dbReference type="Pfam" id="PF00083">
    <property type="entry name" value="Sugar_tr"/>
    <property type="match status" value="1"/>
</dbReference>
<evidence type="ECO:0000313" key="8">
    <source>
        <dbReference type="Proteomes" id="UP000642819"/>
    </source>
</evidence>
<feature type="transmembrane region" description="Helical" evidence="5">
    <location>
        <begin position="16"/>
        <end position="37"/>
    </location>
</feature>
<feature type="transmembrane region" description="Helical" evidence="5">
    <location>
        <begin position="146"/>
        <end position="169"/>
    </location>
</feature>
<feature type="transmembrane region" description="Helical" evidence="5">
    <location>
        <begin position="324"/>
        <end position="343"/>
    </location>
</feature>
<dbReference type="SUPFAM" id="SSF103473">
    <property type="entry name" value="MFS general substrate transporter"/>
    <property type="match status" value="1"/>
</dbReference>
<evidence type="ECO:0000256" key="1">
    <source>
        <dbReference type="ARBA" id="ARBA00004651"/>
    </source>
</evidence>
<feature type="transmembrane region" description="Helical" evidence="5">
    <location>
        <begin position="294"/>
        <end position="312"/>
    </location>
</feature>
<dbReference type="RefSeq" id="WP_189349391.1">
    <property type="nucleotide sequence ID" value="NZ_BMXK01000005.1"/>
</dbReference>
<dbReference type="Gene3D" id="1.20.1250.20">
    <property type="entry name" value="MFS general substrate transporter like domains"/>
    <property type="match status" value="1"/>
</dbReference>
<keyword evidence="8" id="KW-1185">Reference proteome</keyword>
<dbReference type="PANTHER" id="PTHR23508">
    <property type="entry name" value="CARBOXYLIC ACID TRANSPORTER PROTEIN HOMOLOG"/>
    <property type="match status" value="1"/>
</dbReference>
<feature type="transmembrane region" description="Helical" evidence="5">
    <location>
        <begin position="57"/>
        <end position="77"/>
    </location>
</feature>
<evidence type="ECO:0000256" key="5">
    <source>
        <dbReference type="SAM" id="Phobius"/>
    </source>
</evidence>
<feature type="domain" description="Major facilitator superfamily (MFS) profile" evidence="6">
    <location>
        <begin position="19"/>
        <end position="437"/>
    </location>
</feature>
<reference evidence="8" key="1">
    <citation type="journal article" date="2019" name="Int. J. Syst. Evol. Microbiol.">
        <title>The Global Catalogue of Microorganisms (GCM) 10K type strain sequencing project: providing services to taxonomists for standard genome sequencing and annotation.</title>
        <authorList>
            <consortium name="The Broad Institute Genomics Platform"/>
            <consortium name="The Broad Institute Genome Sequencing Center for Infectious Disease"/>
            <person name="Wu L."/>
            <person name="Ma J."/>
        </authorList>
    </citation>
    <scope>NUCLEOTIDE SEQUENCE [LARGE SCALE GENOMIC DNA]</scope>
    <source>
        <strain evidence="8">KCTC 19466</strain>
    </source>
</reference>
<evidence type="ECO:0000259" key="6">
    <source>
        <dbReference type="PROSITE" id="PS50850"/>
    </source>
</evidence>
<sequence length="453" mass="47020">MSSSTRAVTPQQRKTVTWVVTITTLCMIFDGYDLVVYGTVVPTLLADPSQIGAVTPVQAGALGSYALIGVLVGALTAGATGDYLGRRKLTVAGIVWFSVGMAATAMAGSVATFGFFRFFTGIGIGLLVATAGAVVAEFAPEGKRNLLNAVTYSGVPIGGVLASLLAIVIPDSIGWRGLMWFGALPIVFLLPLALAKMPESPKWLFAAGRVEESYVLARRLGMPLEVDVPAPDRELTASEKADRRRGFSALVTRKYAWPTLLLGLMGFSGLLLTYGLTTWLPDIMGRLGYGADMSLTFLLVLNVGAILGGMIASRPADKFGAKRVVATTFVLAAVSMILLTMGLPMALLLLFVAAAGCGTIGTQVLVYGLVSNYYSSNARAAGVAWCAGFGRLGGIAGPLVGGILIGAGLENIAAFYIFAGIALFGAVVTAIVPARAKNDVVVQDAEQPEPAGV</sequence>
<evidence type="ECO:0000256" key="2">
    <source>
        <dbReference type="ARBA" id="ARBA00022692"/>
    </source>
</evidence>
<name>A0ABQ3GGF7_9MICC</name>
<accession>A0ABQ3GGF7</accession>
<dbReference type="InterPro" id="IPR020846">
    <property type="entry name" value="MFS_dom"/>
</dbReference>
<dbReference type="PANTHER" id="PTHR23508:SF10">
    <property type="entry name" value="CARBOXYLIC ACID TRANSPORTER PROTEIN HOMOLOG"/>
    <property type="match status" value="1"/>
</dbReference>
<evidence type="ECO:0000313" key="7">
    <source>
        <dbReference type="EMBL" id="GHD05161.1"/>
    </source>
</evidence>
<feature type="transmembrane region" description="Helical" evidence="5">
    <location>
        <begin position="89"/>
        <end position="112"/>
    </location>
</feature>
<gene>
    <name evidence="7" type="ORF">GCM10008096_13700</name>
</gene>